<gene>
    <name evidence="2" type="ORF">SAMN05216221_2631</name>
</gene>
<keyword evidence="3" id="KW-1185">Reference proteome</keyword>
<name>A0A1H1V1H5_9PSED</name>
<dbReference type="CDD" id="cd11524">
    <property type="entry name" value="SYLF"/>
    <property type="match status" value="1"/>
</dbReference>
<dbReference type="EMBL" id="LT629751">
    <property type="protein sequence ID" value="SDS78604.1"/>
    <property type="molecule type" value="Genomic_DNA"/>
</dbReference>
<organism evidence="2 3">
    <name type="scientific">Pseudomonas oryzae</name>
    <dbReference type="NCBI Taxonomy" id="1392877"/>
    <lineage>
        <taxon>Bacteria</taxon>
        <taxon>Pseudomonadati</taxon>
        <taxon>Pseudomonadota</taxon>
        <taxon>Gammaproteobacteria</taxon>
        <taxon>Pseudomonadales</taxon>
        <taxon>Pseudomonadaceae</taxon>
        <taxon>Pseudomonas</taxon>
    </lineage>
</organism>
<proteinExistence type="predicted"/>
<evidence type="ECO:0000259" key="1">
    <source>
        <dbReference type="Pfam" id="PF04366"/>
    </source>
</evidence>
<dbReference type="InterPro" id="IPR007461">
    <property type="entry name" value="Ysc84_actin-binding"/>
</dbReference>
<dbReference type="RefSeq" id="WP_231975626.1">
    <property type="nucleotide sequence ID" value="NZ_LT629751.1"/>
</dbReference>
<sequence>MKLVQSVSRAEAVAVPRMPVSKAWQMLLAAIIGIWLVVVAIPVRAADAAELDRESRAALQSLYAQVPAAKVLGEKAKAILVFPSITKAGLVVGGQYGEGVLFQGGKTAGYYSTAGASYGLQAGVQKYGYAMMFMTDAAFQALNKVEGFEVGIGPTVVVVDEGMAQNATTATMKDDIYAFVFEQKGLMAGIGIQGTKITRLEK</sequence>
<dbReference type="STRING" id="1392877.SAMN05216221_2631"/>
<protein>
    <submittedName>
        <fullName evidence="2">Lipid-binding SYLF domain-containing protein</fullName>
    </submittedName>
</protein>
<dbReference type="Pfam" id="PF04366">
    <property type="entry name" value="Ysc84"/>
    <property type="match status" value="1"/>
</dbReference>
<dbReference type="AlphaFoldDB" id="A0A1H1V1H5"/>
<accession>A0A1H1V1H5</accession>
<evidence type="ECO:0000313" key="3">
    <source>
        <dbReference type="Proteomes" id="UP000243359"/>
    </source>
</evidence>
<reference evidence="3" key="1">
    <citation type="submission" date="2016-10" db="EMBL/GenBank/DDBJ databases">
        <authorList>
            <person name="Varghese N."/>
            <person name="Submissions S."/>
        </authorList>
    </citation>
    <scope>NUCLEOTIDE SEQUENCE [LARGE SCALE GENOMIC DNA]</scope>
    <source>
        <strain evidence="3">KCTC 32247</strain>
    </source>
</reference>
<evidence type="ECO:0000313" key="2">
    <source>
        <dbReference type="EMBL" id="SDS78604.1"/>
    </source>
</evidence>
<feature type="domain" description="Ysc84 actin-binding" evidence="1">
    <location>
        <begin position="115"/>
        <end position="198"/>
    </location>
</feature>
<dbReference type="Proteomes" id="UP000243359">
    <property type="component" value="Chromosome I"/>
</dbReference>